<accession>A0A5S5DIG0</accession>
<evidence type="ECO:0000256" key="1">
    <source>
        <dbReference type="ARBA" id="ARBA00001526"/>
    </source>
</evidence>
<dbReference type="Gene3D" id="3.40.710.10">
    <property type="entry name" value="DD-peptidase/beta-lactamase superfamily"/>
    <property type="match status" value="1"/>
</dbReference>
<dbReference type="Proteomes" id="UP000325105">
    <property type="component" value="Unassembled WGS sequence"/>
</dbReference>
<dbReference type="GO" id="GO:0046677">
    <property type="term" value="P:response to antibiotic"/>
    <property type="evidence" value="ECO:0007669"/>
    <property type="project" value="InterPro"/>
</dbReference>
<dbReference type="InterPro" id="IPR000871">
    <property type="entry name" value="Beta-lactam_class-A"/>
</dbReference>
<dbReference type="PANTHER" id="PTHR35333:SF3">
    <property type="entry name" value="BETA-LACTAMASE-TYPE TRANSPEPTIDASE FOLD CONTAINING PROTEIN"/>
    <property type="match status" value="1"/>
</dbReference>
<name>A0A5S5DIG0_9SPHI</name>
<evidence type="ECO:0000256" key="3">
    <source>
        <dbReference type="ARBA" id="ARBA00012865"/>
    </source>
</evidence>
<dbReference type="NCBIfam" id="NF012099">
    <property type="entry name" value="SubclassA2"/>
    <property type="match status" value="1"/>
</dbReference>
<comment type="catalytic activity">
    <reaction evidence="1">
        <text>a beta-lactam + H2O = a substituted beta-amino acid</text>
        <dbReference type="Rhea" id="RHEA:20401"/>
        <dbReference type="ChEBI" id="CHEBI:15377"/>
        <dbReference type="ChEBI" id="CHEBI:35627"/>
        <dbReference type="ChEBI" id="CHEBI:140347"/>
        <dbReference type="EC" id="3.5.2.6"/>
    </reaction>
</comment>
<dbReference type="SUPFAM" id="SSF56601">
    <property type="entry name" value="beta-lactamase/transpeptidase-like"/>
    <property type="match status" value="1"/>
</dbReference>
<gene>
    <name evidence="5" type="ORF">BC792_110101</name>
</gene>
<keyword evidence="6" id="KW-1185">Reference proteome</keyword>
<dbReference type="PRINTS" id="PR00118">
    <property type="entry name" value="BLACTAMASEA"/>
</dbReference>
<proteinExistence type="inferred from homology"/>
<evidence type="ECO:0000313" key="5">
    <source>
        <dbReference type="EMBL" id="TYP95773.1"/>
    </source>
</evidence>
<sequence>MNQNRTIAAPATNNYLYGILSYLSMNILTTAVRTLAFASLSIFYVHAQEHPLQPTIQKLLSKKKALVGVSIIHPEHRDTLNIRGDEQFPMQSVFKFHIATAMLAKVDEGRFSLHQVIPIKKEDLTPEIWSPLRDQYPDGVNLPLSKIITYMLSQSDNVACDVLLKLLGGPLAVETYIKSKGIQDIAIRINEETMQNNWDLQFQNWTTPKACTQTLQLFYYNRNQELSASCHKFLWDVMKGTETGAKRLKGGLPAGTVVAHKTGFSGTRNGITEAVHDAGIIFLPSGQPIFITVFVSHSQEDTANNEAIIADIAKLVYDYYATREL</sequence>
<comment type="caution">
    <text evidence="5">The sequence shown here is derived from an EMBL/GenBank/DDBJ whole genome shotgun (WGS) entry which is preliminary data.</text>
</comment>
<dbReference type="PANTHER" id="PTHR35333">
    <property type="entry name" value="BETA-LACTAMASE"/>
    <property type="match status" value="1"/>
</dbReference>
<dbReference type="GO" id="GO:0008800">
    <property type="term" value="F:beta-lactamase activity"/>
    <property type="evidence" value="ECO:0007669"/>
    <property type="project" value="UniProtKB-EC"/>
</dbReference>
<dbReference type="EC" id="3.5.2.6" evidence="3"/>
<dbReference type="AlphaFoldDB" id="A0A5S5DIG0"/>
<dbReference type="Pfam" id="PF13354">
    <property type="entry name" value="Beta-lactamase2"/>
    <property type="match status" value="1"/>
</dbReference>
<evidence type="ECO:0000256" key="2">
    <source>
        <dbReference type="ARBA" id="ARBA00009009"/>
    </source>
</evidence>
<dbReference type="InterPro" id="IPR012338">
    <property type="entry name" value="Beta-lactam/transpept-like"/>
</dbReference>
<feature type="domain" description="Beta-lactamase class A catalytic" evidence="4">
    <location>
        <begin position="69"/>
        <end position="295"/>
    </location>
</feature>
<reference evidence="5 6" key="1">
    <citation type="submission" date="2019-07" db="EMBL/GenBank/DDBJ databases">
        <title>Genomic Encyclopedia of Archaeal and Bacterial Type Strains, Phase II (KMG-II): from individual species to whole genera.</title>
        <authorList>
            <person name="Goeker M."/>
        </authorList>
    </citation>
    <scope>NUCLEOTIDE SEQUENCE [LARGE SCALE GENOMIC DNA]</scope>
    <source>
        <strain evidence="5 6">DSM 18850</strain>
    </source>
</reference>
<dbReference type="InterPro" id="IPR045155">
    <property type="entry name" value="Beta-lactam_cat"/>
</dbReference>
<comment type="similarity">
    <text evidence="2">Belongs to the class-A beta-lactamase family.</text>
</comment>
<evidence type="ECO:0000259" key="4">
    <source>
        <dbReference type="Pfam" id="PF13354"/>
    </source>
</evidence>
<evidence type="ECO:0000313" key="6">
    <source>
        <dbReference type="Proteomes" id="UP000325105"/>
    </source>
</evidence>
<dbReference type="EMBL" id="VNHX01000010">
    <property type="protein sequence ID" value="TYP95773.1"/>
    <property type="molecule type" value="Genomic_DNA"/>
</dbReference>
<dbReference type="NCBIfam" id="NF033103">
    <property type="entry name" value="bla_class_A"/>
    <property type="match status" value="1"/>
</dbReference>
<dbReference type="GO" id="GO:0030655">
    <property type="term" value="P:beta-lactam antibiotic catabolic process"/>
    <property type="evidence" value="ECO:0007669"/>
    <property type="project" value="InterPro"/>
</dbReference>
<protein>
    <recommendedName>
        <fullName evidence="3">beta-lactamase</fullName>
        <ecNumber evidence="3">3.5.2.6</ecNumber>
    </recommendedName>
</protein>
<organism evidence="5 6">
    <name type="scientific">Sphingobacterium allocomposti</name>
    <dbReference type="NCBI Taxonomy" id="415956"/>
    <lineage>
        <taxon>Bacteria</taxon>
        <taxon>Pseudomonadati</taxon>
        <taxon>Bacteroidota</taxon>
        <taxon>Sphingobacteriia</taxon>
        <taxon>Sphingobacteriales</taxon>
        <taxon>Sphingobacteriaceae</taxon>
        <taxon>Sphingobacterium</taxon>
    </lineage>
</organism>